<evidence type="ECO:0000256" key="8">
    <source>
        <dbReference type="PROSITE-ProRule" id="PRU00855"/>
    </source>
</evidence>
<name>A0A0D5BUZ0_MEGAB</name>
<dbReference type="InterPro" id="IPR008705">
    <property type="entry name" value="Nanos/Xcar2"/>
</dbReference>
<keyword evidence="7 8" id="KW-0694">RNA-binding</keyword>
<accession>A0A0D5BUZ0</accession>
<sequence length="184" mass="21291">MYKKQYVMGTDNASLDGHLNSIIYETDNEICRSLKRFAVCCFSNSEYSTSEQTINDFDSNGFDPIEDTSVPKSDVREEHNKYSFIDCKNKTRKMILKQNQPFCVFCENNNEPNSVVRSHSVKDFYGRVLCPKLRIYVCPICHVSGDYAHTIKYCPQKPIITMEDTIKFESSKLTRAFFKPGMKI</sequence>
<evidence type="ECO:0000256" key="5">
    <source>
        <dbReference type="ARBA" id="ARBA00022833"/>
    </source>
</evidence>
<keyword evidence="3" id="KW-0479">Metal-binding</keyword>
<proteinExistence type="evidence at transcript level"/>
<evidence type="ECO:0000256" key="1">
    <source>
        <dbReference type="ARBA" id="ARBA00004496"/>
    </source>
</evidence>
<dbReference type="InterPro" id="IPR024161">
    <property type="entry name" value="Znf_nanos-typ"/>
</dbReference>
<organism evidence="10">
    <name type="scientific">Megaselia abdita</name>
    <name type="common">Humpbacked fly</name>
    <dbReference type="NCBI Taxonomy" id="88686"/>
    <lineage>
        <taxon>Eukaryota</taxon>
        <taxon>Metazoa</taxon>
        <taxon>Ecdysozoa</taxon>
        <taxon>Arthropoda</taxon>
        <taxon>Hexapoda</taxon>
        <taxon>Insecta</taxon>
        <taxon>Pterygota</taxon>
        <taxon>Neoptera</taxon>
        <taxon>Endopterygota</taxon>
        <taxon>Diptera</taxon>
        <taxon>Brachycera</taxon>
        <taxon>Muscomorpha</taxon>
        <taxon>Platypezoidea</taxon>
        <taxon>Phoridae</taxon>
        <taxon>Megaseliini</taxon>
        <taxon>Megaselia</taxon>
    </lineage>
</organism>
<evidence type="ECO:0000259" key="9">
    <source>
        <dbReference type="PROSITE" id="PS51522"/>
    </source>
</evidence>
<dbReference type="EMBL" id="KP232978">
    <property type="protein sequence ID" value="AJW65393.1"/>
    <property type="molecule type" value="mRNA"/>
</dbReference>
<dbReference type="AlphaFoldDB" id="A0A0D5BUZ0"/>
<dbReference type="Gene3D" id="4.10.60.30">
    <property type="entry name" value="Nanos, RNA-binding domain"/>
    <property type="match status" value="1"/>
</dbReference>
<dbReference type="GO" id="GO:0008270">
    <property type="term" value="F:zinc ion binding"/>
    <property type="evidence" value="ECO:0007669"/>
    <property type="project" value="UniProtKB-KW"/>
</dbReference>
<dbReference type="PANTHER" id="PTHR12887">
    <property type="entry name" value="NANOS PROTEIN"/>
    <property type="match status" value="1"/>
</dbReference>
<dbReference type="PROSITE" id="PS51522">
    <property type="entry name" value="ZF_NANOS"/>
    <property type="match status" value="1"/>
</dbReference>
<comment type="subcellular location">
    <subcellularLocation>
        <location evidence="1">Cytoplasm</location>
    </subcellularLocation>
</comment>
<gene>
    <name evidence="10" type="primary">nos</name>
</gene>
<evidence type="ECO:0000256" key="6">
    <source>
        <dbReference type="ARBA" id="ARBA00022845"/>
    </source>
</evidence>
<reference evidence="10" key="1">
    <citation type="journal article" date="2015" name="PLoS Genet.">
        <title>Maternal Co-ordinate Gene Regulation and Axis Polarity in the Scuttle Fly Megaselia abdita.</title>
        <authorList>
            <person name="Wotton K.R."/>
            <person name="Jimenez-Guri E."/>
            <person name="Jaeger J."/>
        </authorList>
    </citation>
    <scope>NUCLEOTIDE SEQUENCE</scope>
    <source>
        <strain evidence="10">Sander</strain>
    </source>
</reference>
<dbReference type="GO" id="GO:0003723">
    <property type="term" value="F:RNA binding"/>
    <property type="evidence" value="ECO:0007669"/>
    <property type="project" value="UniProtKB-UniRule"/>
</dbReference>
<keyword evidence="4 8" id="KW-0863">Zinc-finger</keyword>
<feature type="domain" description="Nanos-type" evidence="9">
    <location>
        <begin position="102"/>
        <end position="156"/>
    </location>
</feature>
<keyword evidence="6 8" id="KW-0810">Translation regulation</keyword>
<evidence type="ECO:0000256" key="3">
    <source>
        <dbReference type="ARBA" id="ARBA00022723"/>
    </source>
</evidence>
<evidence type="ECO:0000313" key="10">
    <source>
        <dbReference type="EMBL" id="AJW65393.1"/>
    </source>
</evidence>
<dbReference type="GO" id="GO:0005737">
    <property type="term" value="C:cytoplasm"/>
    <property type="evidence" value="ECO:0007669"/>
    <property type="project" value="UniProtKB-SubCell"/>
</dbReference>
<comment type="similarity">
    <text evidence="8">Belongs to the nanos family.</text>
</comment>
<dbReference type="InterPro" id="IPR038129">
    <property type="entry name" value="Nanos_sf"/>
</dbReference>
<keyword evidence="5" id="KW-0862">Zinc</keyword>
<keyword evidence="2" id="KW-0963">Cytoplasm</keyword>
<evidence type="ECO:0000256" key="7">
    <source>
        <dbReference type="ARBA" id="ARBA00022884"/>
    </source>
</evidence>
<evidence type="ECO:0000256" key="2">
    <source>
        <dbReference type="ARBA" id="ARBA00022490"/>
    </source>
</evidence>
<evidence type="ECO:0000256" key="4">
    <source>
        <dbReference type="ARBA" id="ARBA00022771"/>
    </source>
</evidence>
<dbReference type="GO" id="GO:0006417">
    <property type="term" value="P:regulation of translation"/>
    <property type="evidence" value="ECO:0007669"/>
    <property type="project" value="UniProtKB-UniRule"/>
</dbReference>
<dbReference type="Pfam" id="PF05741">
    <property type="entry name" value="zf-nanos"/>
    <property type="match status" value="1"/>
</dbReference>
<protein>
    <submittedName>
        <fullName evidence="10">Nanos protein</fullName>
    </submittedName>
</protein>